<reference evidence="2 3" key="1">
    <citation type="submission" date="2019-04" db="EMBL/GenBank/DDBJ databases">
        <title>Genome sequencing of Clostridium botulinum Groups I-IV and Clostridium butyricum.</title>
        <authorList>
            <person name="Brunt J."/>
            <person name="Van Vliet A.H.M."/>
            <person name="Stringer S.C."/>
            <person name="Carter A.T."/>
            <person name="Peck M.W."/>
        </authorList>
    </citation>
    <scope>NUCLEOTIDE SEQUENCE [LARGE SCALE GENOMIC DNA]</scope>
    <source>
        <strain evidence="2 3">IFR 18/037</strain>
    </source>
</reference>
<dbReference type="Proteomes" id="UP000478995">
    <property type="component" value="Unassembled WGS sequence"/>
</dbReference>
<proteinExistence type="predicted"/>
<accession>A0A6B3ZBX2</accession>
<organism evidence="2 3">
    <name type="scientific">Clostridium botulinum</name>
    <dbReference type="NCBI Taxonomy" id="1491"/>
    <lineage>
        <taxon>Bacteria</taxon>
        <taxon>Bacillati</taxon>
        <taxon>Bacillota</taxon>
        <taxon>Clostridia</taxon>
        <taxon>Eubacteriales</taxon>
        <taxon>Clostridiaceae</taxon>
        <taxon>Clostridium</taxon>
    </lineage>
</organism>
<sequence>MRKKKIIFLLSACIISNLALGSIVSAKTVQAEESSVKTVQVKENTTVLNEDEYRSTRAAMGPMLEFLAGYIASKAIDGFIANYQDLYRWSQRDPSGYNRWVNAVNAGKNHCYNMCPIHSKFIDPRDYGY</sequence>
<evidence type="ECO:0000313" key="3">
    <source>
        <dbReference type="Proteomes" id="UP000478995"/>
    </source>
</evidence>
<feature type="chain" id="PRO_5039466139" description="Bacteriocin" evidence="1">
    <location>
        <begin position="22"/>
        <end position="129"/>
    </location>
</feature>
<name>A0A6B3ZBX2_CLOBO</name>
<gene>
    <name evidence="2" type="ORF">FC794_18530</name>
</gene>
<evidence type="ECO:0008006" key="4">
    <source>
        <dbReference type="Google" id="ProtNLM"/>
    </source>
</evidence>
<protein>
    <recommendedName>
        <fullName evidence="4">Bacteriocin</fullName>
    </recommendedName>
</protein>
<dbReference type="EMBL" id="SWOY01000014">
    <property type="protein sequence ID" value="NFG18732.1"/>
    <property type="molecule type" value="Genomic_DNA"/>
</dbReference>
<keyword evidence="1" id="KW-0732">Signal</keyword>
<evidence type="ECO:0000256" key="1">
    <source>
        <dbReference type="SAM" id="SignalP"/>
    </source>
</evidence>
<comment type="caution">
    <text evidence="2">The sequence shown here is derived from an EMBL/GenBank/DDBJ whole genome shotgun (WGS) entry which is preliminary data.</text>
</comment>
<dbReference type="AlphaFoldDB" id="A0A6B3ZBX2"/>
<feature type="signal peptide" evidence="1">
    <location>
        <begin position="1"/>
        <end position="21"/>
    </location>
</feature>
<dbReference type="RefSeq" id="WP_012704282.1">
    <property type="nucleotide sequence ID" value="NZ_CP013847.1"/>
</dbReference>
<evidence type="ECO:0000313" key="2">
    <source>
        <dbReference type="EMBL" id="NFG18732.1"/>
    </source>
</evidence>